<evidence type="ECO:0000313" key="1">
    <source>
        <dbReference type="EMBL" id="VHO01929.1"/>
    </source>
</evidence>
<protein>
    <submittedName>
        <fullName evidence="1">Uncharacterized protein</fullName>
    </submittedName>
</protein>
<gene>
    <name evidence="1" type="ORF">BAL341_480</name>
</gene>
<organism evidence="1">
    <name type="scientific">Rheinheimera sp. BAL341</name>
    <dbReference type="NCBI Taxonomy" id="1708203"/>
    <lineage>
        <taxon>Bacteria</taxon>
        <taxon>Pseudomonadati</taxon>
        <taxon>Pseudomonadota</taxon>
        <taxon>Gammaproteobacteria</taxon>
        <taxon>Chromatiales</taxon>
        <taxon>Chromatiaceae</taxon>
        <taxon>Rheinheimera</taxon>
    </lineage>
</organism>
<accession>A0A486XIM8</accession>
<proteinExistence type="predicted"/>
<name>A0A486XIM8_9GAMM</name>
<sequence>MASLLLFVLTIKAVISHRQVTNLSGGRAAELFIGIYCNKKACQ</sequence>
<dbReference type="AlphaFoldDB" id="A0A486XIM8"/>
<reference evidence="1" key="1">
    <citation type="submission" date="2019-04" db="EMBL/GenBank/DDBJ databases">
        <authorList>
            <person name="Brambilla D."/>
        </authorList>
    </citation>
    <scope>NUCLEOTIDE SEQUENCE</scope>
    <source>
        <strain evidence="1">BAL1</strain>
    </source>
</reference>
<dbReference type="EMBL" id="CAAJGR010000052">
    <property type="protein sequence ID" value="VHO01929.1"/>
    <property type="molecule type" value="Genomic_DNA"/>
</dbReference>